<protein>
    <recommendedName>
        <fullName evidence="4">ABC-2 type transport system permease protein</fullName>
    </recommendedName>
</protein>
<feature type="transmembrane region" description="Helical" evidence="1">
    <location>
        <begin position="177"/>
        <end position="195"/>
    </location>
</feature>
<dbReference type="OrthoDB" id="6017159at2"/>
<feature type="transmembrane region" description="Helical" evidence="1">
    <location>
        <begin position="339"/>
        <end position="359"/>
    </location>
</feature>
<feature type="transmembrane region" description="Helical" evidence="1">
    <location>
        <begin position="365"/>
        <end position="382"/>
    </location>
</feature>
<dbReference type="Proteomes" id="UP000247978">
    <property type="component" value="Unassembled WGS sequence"/>
</dbReference>
<dbReference type="EMBL" id="QJJQ01000014">
    <property type="protein sequence ID" value="PXW83845.1"/>
    <property type="molecule type" value="Genomic_DNA"/>
</dbReference>
<name>A0A2V3VV05_9BACI</name>
<feature type="transmembrane region" description="Helical" evidence="1">
    <location>
        <begin position="403"/>
        <end position="427"/>
    </location>
</feature>
<reference evidence="2 3" key="1">
    <citation type="submission" date="2018-05" db="EMBL/GenBank/DDBJ databases">
        <title>Genomic Encyclopedia of Type Strains, Phase IV (KMG-IV): sequencing the most valuable type-strain genomes for metagenomic binning, comparative biology and taxonomic classification.</title>
        <authorList>
            <person name="Goeker M."/>
        </authorList>
    </citation>
    <scope>NUCLEOTIDE SEQUENCE [LARGE SCALE GENOMIC DNA]</scope>
    <source>
        <strain evidence="2 3">DSM 28556</strain>
    </source>
</reference>
<feature type="transmembrane region" description="Helical" evidence="1">
    <location>
        <begin position="460"/>
        <end position="479"/>
    </location>
</feature>
<feature type="transmembrane region" description="Helical" evidence="1">
    <location>
        <begin position="110"/>
        <end position="134"/>
    </location>
</feature>
<feature type="transmembrane region" description="Helical" evidence="1">
    <location>
        <begin position="433"/>
        <end position="453"/>
    </location>
</feature>
<accession>A0A2V3VV05</accession>
<evidence type="ECO:0000313" key="2">
    <source>
        <dbReference type="EMBL" id="PXW83845.1"/>
    </source>
</evidence>
<dbReference type="AlphaFoldDB" id="A0A2V3VV05"/>
<evidence type="ECO:0000313" key="3">
    <source>
        <dbReference type="Proteomes" id="UP000247978"/>
    </source>
</evidence>
<comment type="caution">
    <text evidence="2">The sequence shown here is derived from an EMBL/GenBank/DDBJ whole genome shotgun (WGS) entry which is preliminary data.</text>
</comment>
<feature type="transmembrane region" description="Helical" evidence="1">
    <location>
        <begin position="259"/>
        <end position="279"/>
    </location>
</feature>
<proteinExistence type="predicted"/>
<keyword evidence="1" id="KW-1133">Transmembrane helix</keyword>
<feature type="transmembrane region" description="Helical" evidence="1">
    <location>
        <begin position="146"/>
        <end position="170"/>
    </location>
</feature>
<sequence>MNNFYLIKNSVMKQIRTYPFLITIGITLFCGYAFVPAATAGYEVFYIGGVRGIYNSAWLGGVAAMVSTIFLWLFGFYLLRSQISDDERLKVGQIIAASSISNVRYIFSKAFANFCILSIIASILMVAFMAMQLLRGEDDTIQLWQYVGPFIFVTLPALFVLSSFTIFFDVFRWLKGVIGNIIFFALWIFFAVISIEKPTSLFNALGFDVIMSNAEKDAATEFAMSNFGASFGYYPVDGPVQTFIWQGVDWDFSLLTLRLIWLLISITILIISAMVFNRFKHSKGHTKKKNIDIFQPYKKEEISLKEQKEEYNLTPLIKKSRIRFIPLIKAELLIMVKGFSIWMYLLCASIILLSAFLPLTVMKSWVSFIIILPIAIWSRMGTKEKHFFTKDLIISSGPSFPRVVSLWIAGLSVGCIVSLGVLIRFMIEGQMSQFLSWVIGIMFIPTLALALGSVSGTKKLFEIIFLLWWYLGPMNGIPYLDFLGMMNNHEVFYLISTVILLIFIMLYSRVQANEINFK</sequence>
<evidence type="ECO:0008006" key="4">
    <source>
        <dbReference type="Google" id="ProtNLM"/>
    </source>
</evidence>
<keyword evidence="3" id="KW-1185">Reference proteome</keyword>
<dbReference type="RefSeq" id="WP_110396705.1">
    <property type="nucleotide sequence ID" value="NZ_JBHUHB010000001.1"/>
</dbReference>
<keyword evidence="1" id="KW-0472">Membrane</keyword>
<feature type="transmembrane region" description="Helical" evidence="1">
    <location>
        <begin position="491"/>
        <end position="508"/>
    </location>
</feature>
<feature type="transmembrane region" description="Helical" evidence="1">
    <location>
        <begin position="20"/>
        <end position="38"/>
    </location>
</feature>
<organism evidence="2 3">
    <name type="scientific">Pseudogracilibacillus auburnensis</name>
    <dbReference type="NCBI Taxonomy" id="1494959"/>
    <lineage>
        <taxon>Bacteria</taxon>
        <taxon>Bacillati</taxon>
        <taxon>Bacillota</taxon>
        <taxon>Bacilli</taxon>
        <taxon>Bacillales</taxon>
        <taxon>Bacillaceae</taxon>
        <taxon>Pseudogracilibacillus</taxon>
    </lineage>
</organism>
<keyword evidence="1" id="KW-0812">Transmembrane</keyword>
<gene>
    <name evidence="2" type="ORF">DFR56_114130</name>
</gene>
<feature type="transmembrane region" description="Helical" evidence="1">
    <location>
        <begin position="58"/>
        <end position="79"/>
    </location>
</feature>
<evidence type="ECO:0000256" key="1">
    <source>
        <dbReference type="SAM" id="Phobius"/>
    </source>
</evidence>